<feature type="domain" description="Putative zinc-finger" evidence="13">
    <location>
        <begin position="5"/>
        <end position="37"/>
    </location>
</feature>
<comment type="subcellular location">
    <subcellularLocation>
        <location evidence="2">Cell membrane</location>
    </subcellularLocation>
    <subcellularLocation>
        <location evidence="1">Membrane</location>
        <topology evidence="1">Single-pass membrane protein</topology>
    </subcellularLocation>
</comment>
<accession>A0A3N0DWF1</accession>
<evidence type="ECO:0000313" key="14">
    <source>
        <dbReference type="EMBL" id="RNL79940.1"/>
    </source>
</evidence>
<dbReference type="EMBL" id="RJSG01000002">
    <property type="protein sequence ID" value="RNL79940.1"/>
    <property type="molecule type" value="Genomic_DNA"/>
</dbReference>
<dbReference type="RefSeq" id="WP_123234443.1">
    <property type="nucleotide sequence ID" value="NZ_RJSG01000002.1"/>
</dbReference>
<keyword evidence="6" id="KW-0805">Transcription regulation</keyword>
<evidence type="ECO:0000256" key="8">
    <source>
        <dbReference type="ARBA" id="ARBA00023163"/>
    </source>
</evidence>
<dbReference type="InterPro" id="IPR018764">
    <property type="entry name" value="RskA_C"/>
</dbReference>
<evidence type="ECO:0000256" key="11">
    <source>
        <dbReference type="SAM" id="Phobius"/>
    </source>
</evidence>
<dbReference type="Pfam" id="PF10099">
    <property type="entry name" value="RskA_C"/>
    <property type="match status" value="1"/>
</dbReference>
<dbReference type="InterPro" id="IPR041916">
    <property type="entry name" value="Anti_sigma_zinc_sf"/>
</dbReference>
<protein>
    <recommendedName>
        <fullName evidence="10">Regulator of SigK</fullName>
    </recommendedName>
    <alternativeName>
        <fullName evidence="9">Sigma-K anti-sigma factor RskA</fullName>
    </alternativeName>
</protein>
<name>A0A3N0DWF1_9ACTN</name>
<evidence type="ECO:0000259" key="13">
    <source>
        <dbReference type="Pfam" id="PF13490"/>
    </source>
</evidence>
<keyword evidence="3" id="KW-1003">Cell membrane</keyword>
<keyword evidence="5 11" id="KW-1133">Transmembrane helix</keyword>
<evidence type="ECO:0000256" key="3">
    <source>
        <dbReference type="ARBA" id="ARBA00022475"/>
    </source>
</evidence>
<dbReference type="OrthoDB" id="153510at2"/>
<dbReference type="PANTHER" id="PTHR37461:SF1">
    <property type="entry name" value="ANTI-SIGMA-K FACTOR RSKA"/>
    <property type="match status" value="1"/>
</dbReference>
<keyword evidence="8" id="KW-0804">Transcription</keyword>
<evidence type="ECO:0000313" key="15">
    <source>
        <dbReference type="Proteomes" id="UP000277094"/>
    </source>
</evidence>
<dbReference type="GO" id="GO:0016989">
    <property type="term" value="F:sigma factor antagonist activity"/>
    <property type="evidence" value="ECO:0007669"/>
    <property type="project" value="TreeGrafter"/>
</dbReference>
<sequence length="238" mass="24622">MTAHEIHALSGAYAVDALDDLERARFEDHLAACAECRAEVASLQDAAASFSSMTTAAPSADLRAKILADIKTVRPLPPVVARLDSRRPRRWANLVAAAAVLTVLGGGVTVWQQNHSTSQAPISAVDQIRTAADVTAVTQDLGKGAKATLYRSASLGKAALVTSHLPAAPNGKTYQLWLQNRAGHMVNAGLLDGSGNRAVVLQGDASDATAAGITVEPAGGSQTPSLPVVAVIEFEKAT</sequence>
<keyword evidence="15" id="KW-1185">Reference proteome</keyword>
<evidence type="ECO:0000256" key="5">
    <source>
        <dbReference type="ARBA" id="ARBA00022989"/>
    </source>
</evidence>
<keyword evidence="7 11" id="KW-0472">Membrane</keyword>
<dbReference type="PANTHER" id="PTHR37461">
    <property type="entry name" value="ANTI-SIGMA-K FACTOR RSKA"/>
    <property type="match status" value="1"/>
</dbReference>
<dbReference type="Proteomes" id="UP000277094">
    <property type="component" value="Unassembled WGS sequence"/>
</dbReference>
<gene>
    <name evidence="14" type="ORF">EFL95_13495</name>
</gene>
<dbReference type="InterPro" id="IPR027383">
    <property type="entry name" value="Znf_put"/>
</dbReference>
<dbReference type="Gene3D" id="1.10.10.1320">
    <property type="entry name" value="Anti-sigma factor, zinc-finger domain"/>
    <property type="match status" value="1"/>
</dbReference>
<dbReference type="GO" id="GO:0006417">
    <property type="term" value="P:regulation of translation"/>
    <property type="evidence" value="ECO:0007669"/>
    <property type="project" value="TreeGrafter"/>
</dbReference>
<feature type="transmembrane region" description="Helical" evidence="11">
    <location>
        <begin position="91"/>
        <end position="111"/>
    </location>
</feature>
<evidence type="ECO:0000256" key="6">
    <source>
        <dbReference type="ARBA" id="ARBA00023015"/>
    </source>
</evidence>
<comment type="caution">
    <text evidence="14">The sequence shown here is derived from an EMBL/GenBank/DDBJ whole genome shotgun (WGS) entry which is preliminary data.</text>
</comment>
<keyword evidence="4 11" id="KW-0812">Transmembrane</keyword>
<dbReference type="InterPro" id="IPR051474">
    <property type="entry name" value="Anti-sigma-K/W_factor"/>
</dbReference>
<dbReference type="AlphaFoldDB" id="A0A3N0DWF1"/>
<proteinExistence type="predicted"/>
<evidence type="ECO:0000256" key="10">
    <source>
        <dbReference type="ARBA" id="ARBA00030803"/>
    </source>
</evidence>
<feature type="domain" description="Anti-sigma K factor RskA C-terminal" evidence="12">
    <location>
        <begin position="95"/>
        <end position="227"/>
    </location>
</feature>
<evidence type="ECO:0000256" key="4">
    <source>
        <dbReference type="ARBA" id="ARBA00022692"/>
    </source>
</evidence>
<evidence type="ECO:0000256" key="2">
    <source>
        <dbReference type="ARBA" id="ARBA00004236"/>
    </source>
</evidence>
<evidence type="ECO:0000256" key="1">
    <source>
        <dbReference type="ARBA" id="ARBA00004167"/>
    </source>
</evidence>
<evidence type="ECO:0000256" key="9">
    <source>
        <dbReference type="ARBA" id="ARBA00029829"/>
    </source>
</evidence>
<dbReference type="Pfam" id="PF13490">
    <property type="entry name" value="zf-HC2"/>
    <property type="match status" value="1"/>
</dbReference>
<reference evidence="14 15" key="1">
    <citation type="submission" date="2018-11" db="EMBL/GenBank/DDBJ databases">
        <authorList>
            <person name="Li F."/>
        </authorList>
    </citation>
    <scope>NUCLEOTIDE SEQUENCE [LARGE SCALE GENOMIC DNA]</scope>
    <source>
        <strain evidence="14 15">KIS18-7</strain>
    </source>
</reference>
<evidence type="ECO:0000256" key="7">
    <source>
        <dbReference type="ARBA" id="ARBA00023136"/>
    </source>
</evidence>
<evidence type="ECO:0000259" key="12">
    <source>
        <dbReference type="Pfam" id="PF10099"/>
    </source>
</evidence>
<dbReference type="GO" id="GO:0005886">
    <property type="term" value="C:plasma membrane"/>
    <property type="evidence" value="ECO:0007669"/>
    <property type="project" value="UniProtKB-SubCell"/>
</dbReference>
<organism evidence="14 15">
    <name type="scientific">Nocardioides marmorisolisilvae</name>
    <dbReference type="NCBI Taxonomy" id="1542737"/>
    <lineage>
        <taxon>Bacteria</taxon>
        <taxon>Bacillati</taxon>
        <taxon>Actinomycetota</taxon>
        <taxon>Actinomycetes</taxon>
        <taxon>Propionibacteriales</taxon>
        <taxon>Nocardioidaceae</taxon>
        <taxon>Nocardioides</taxon>
    </lineage>
</organism>